<proteinExistence type="predicted"/>
<evidence type="ECO:0000313" key="2">
    <source>
        <dbReference type="WBParaSite" id="mrna-Wban_07285"/>
    </source>
</evidence>
<accession>A0AAF5RWC7</accession>
<reference evidence="2" key="3">
    <citation type="submission" date="2024-02" db="UniProtKB">
        <authorList>
            <consortium name="WormBaseParasite"/>
        </authorList>
    </citation>
    <scope>IDENTIFICATION</scope>
    <source>
        <strain evidence="2">pt0022</strain>
    </source>
</reference>
<dbReference type="AlphaFoldDB" id="A0AAF5RWC7"/>
<dbReference type="WBParaSite" id="mrna-Wban_07285">
    <property type="protein sequence ID" value="mrna-Wban_07285"/>
    <property type="gene ID" value="Wban_07285"/>
</dbReference>
<name>A0AAF5RWC7_WUCBA</name>
<organism evidence="1 2">
    <name type="scientific">Wuchereria bancrofti</name>
    <dbReference type="NCBI Taxonomy" id="6293"/>
    <lineage>
        <taxon>Eukaryota</taxon>
        <taxon>Metazoa</taxon>
        <taxon>Ecdysozoa</taxon>
        <taxon>Nematoda</taxon>
        <taxon>Chromadorea</taxon>
        <taxon>Rhabditida</taxon>
        <taxon>Spirurina</taxon>
        <taxon>Spiruromorpha</taxon>
        <taxon>Filarioidea</taxon>
        <taxon>Onchocercidae</taxon>
        <taxon>Wuchereria</taxon>
    </lineage>
</organism>
<evidence type="ECO:0000313" key="1">
    <source>
        <dbReference type="Proteomes" id="UP000093561"/>
    </source>
</evidence>
<reference evidence="1" key="1">
    <citation type="submission" date="2015-03" db="EMBL/GenBank/DDBJ databases">
        <title>Wuchereria bancrofti Genome Sequencing Papua New Guinea Strain.</title>
        <authorList>
            <person name="Small S.T."/>
            <person name="Serre D."/>
            <person name="Zimmerman P.A."/>
        </authorList>
    </citation>
    <scope>NUCLEOTIDE SEQUENCE [LARGE SCALE GENOMIC DNA]</scope>
    <source>
        <strain evidence="1">pt0022</strain>
    </source>
</reference>
<reference evidence="1" key="2">
    <citation type="journal article" date="2016" name="Mol. Ecol.">
        <title>Population genomics of the filarial nematode parasite Wuchereria bancrofti from mosquitoes.</title>
        <authorList>
            <person name="Small S.T."/>
            <person name="Reimer L.J."/>
            <person name="Tisch D.J."/>
            <person name="King C.L."/>
            <person name="Christensen B.M."/>
            <person name="Siba P.M."/>
            <person name="Kazura J.W."/>
            <person name="Serre D."/>
            <person name="Zimmerman P.A."/>
        </authorList>
    </citation>
    <scope>NUCLEOTIDE SEQUENCE</scope>
    <source>
        <strain evidence="1">pt0022</strain>
    </source>
</reference>
<protein>
    <submittedName>
        <fullName evidence="2">Uncharacterized protein</fullName>
    </submittedName>
</protein>
<sequence>MATENIALVKYMVEPFYFLNMPLDRIKKYCSTVTLEDTTRNPSLRVQKETLPLSAGFVRQKE</sequence>
<dbReference type="Proteomes" id="UP000093561">
    <property type="component" value="Unassembled WGS sequence"/>
</dbReference>